<evidence type="ECO:0000313" key="2">
    <source>
        <dbReference type="EMBL" id="CAF0841644.1"/>
    </source>
</evidence>
<keyword evidence="1" id="KW-1133">Transmembrane helix</keyword>
<evidence type="ECO:0000256" key="1">
    <source>
        <dbReference type="SAM" id="Phobius"/>
    </source>
</evidence>
<sequence>MAIFKIFAVLVFNSPYATWQIYTVATTNVVKDTYRQTVEQLISSFAGTYVFGPYASSFYCYCLSKRFRNQLVISLKELVGCKHMNQVLPSTQRTGTRT</sequence>
<evidence type="ECO:0000313" key="3">
    <source>
        <dbReference type="EMBL" id="CAF4118735.1"/>
    </source>
</evidence>
<feature type="transmembrane region" description="Helical" evidence="1">
    <location>
        <begin position="41"/>
        <end position="61"/>
    </location>
</feature>
<dbReference type="EMBL" id="CAJNOG010000048">
    <property type="protein sequence ID" value="CAF0841644.1"/>
    <property type="molecule type" value="Genomic_DNA"/>
</dbReference>
<reference evidence="3" key="1">
    <citation type="submission" date="2021-02" db="EMBL/GenBank/DDBJ databases">
        <authorList>
            <person name="Nowell W R."/>
        </authorList>
    </citation>
    <scope>NUCLEOTIDE SEQUENCE</scope>
</reference>
<accession>A0A819W3X9</accession>
<dbReference type="AlphaFoldDB" id="A0A819W3X9"/>
<dbReference type="Proteomes" id="UP000663845">
    <property type="component" value="Unassembled WGS sequence"/>
</dbReference>
<organism evidence="3 4">
    <name type="scientific">Adineta steineri</name>
    <dbReference type="NCBI Taxonomy" id="433720"/>
    <lineage>
        <taxon>Eukaryota</taxon>
        <taxon>Metazoa</taxon>
        <taxon>Spiralia</taxon>
        <taxon>Gnathifera</taxon>
        <taxon>Rotifera</taxon>
        <taxon>Eurotatoria</taxon>
        <taxon>Bdelloidea</taxon>
        <taxon>Adinetida</taxon>
        <taxon>Adinetidae</taxon>
        <taxon>Adineta</taxon>
    </lineage>
</organism>
<comment type="caution">
    <text evidence="3">The sequence shown here is derived from an EMBL/GenBank/DDBJ whole genome shotgun (WGS) entry which is preliminary data.</text>
</comment>
<dbReference type="Proteomes" id="UP000663844">
    <property type="component" value="Unassembled WGS sequence"/>
</dbReference>
<evidence type="ECO:0000313" key="4">
    <source>
        <dbReference type="Proteomes" id="UP000663844"/>
    </source>
</evidence>
<dbReference type="EMBL" id="CAJOAZ010005956">
    <property type="protein sequence ID" value="CAF4118735.1"/>
    <property type="molecule type" value="Genomic_DNA"/>
</dbReference>
<keyword evidence="1" id="KW-0812">Transmembrane</keyword>
<protein>
    <submittedName>
        <fullName evidence="3">Uncharacterized protein</fullName>
    </submittedName>
</protein>
<proteinExistence type="predicted"/>
<keyword evidence="1" id="KW-0472">Membrane</keyword>
<name>A0A819W3X9_9BILA</name>
<gene>
    <name evidence="2" type="ORF">JYZ213_LOCUS7395</name>
    <name evidence="3" type="ORF">OXD698_LOCUS36358</name>
</gene>